<dbReference type="GeneID" id="30985409"/>
<evidence type="ECO:0000313" key="2">
    <source>
        <dbReference type="EMBL" id="ODV77138.1"/>
    </source>
</evidence>
<feature type="region of interest" description="Disordered" evidence="1">
    <location>
        <begin position="1"/>
        <end position="26"/>
    </location>
</feature>
<feature type="compositionally biased region" description="Low complexity" evidence="1">
    <location>
        <begin position="298"/>
        <end position="328"/>
    </location>
</feature>
<feature type="region of interest" description="Disordered" evidence="1">
    <location>
        <begin position="158"/>
        <end position="244"/>
    </location>
</feature>
<sequence>MSIGVQEQRTSVSGLPDPDDSNGPNISTFQRLSLSIPIEAKNYSFIWLFLSTSLNLDSPDLFFSTNARPADPPVPQPSGSLEGLPDVAFPTDLWLKDDICVRDVKIKTSVLQELNLSIEKELSSQSPLFEQQVLNYYDKLLTAYRVYDIPVRSSVSSVYTPPEVSLREEDDEDGTSNGEDYVLEDSKSIARTTSNQSSTTSQKTSNSALSGHQPSSATNTPTPSAGANKHSSQTSNKRVSALSREFTSQRKRFLTMLGHEGNPETVPAEEEHKKQQVLNSLLAKSRIYNKIKKHRELSSSMSSNVSSPSSYSNRNSLTTTTTANSSTASRRRGSSNYFASSPDINESRLLQQTPPSPPITLLTKEQKADNRKQKYDYYVQLTKLMDVSQLLVNYALKANASQNPNNLKVIEFIEFLKKKVLKFIIIDISQMLLDYAQLKASSIYSSR</sequence>
<dbReference type="RefSeq" id="XP_020062260.1">
    <property type="nucleotide sequence ID" value="XM_020211273.1"/>
</dbReference>
<feature type="region of interest" description="Disordered" evidence="1">
    <location>
        <begin position="294"/>
        <end position="367"/>
    </location>
</feature>
<organism evidence="2 3">
    <name type="scientific">Suhomyces tanzawaensis NRRL Y-17324</name>
    <dbReference type="NCBI Taxonomy" id="984487"/>
    <lineage>
        <taxon>Eukaryota</taxon>
        <taxon>Fungi</taxon>
        <taxon>Dikarya</taxon>
        <taxon>Ascomycota</taxon>
        <taxon>Saccharomycotina</taxon>
        <taxon>Pichiomycetes</taxon>
        <taxon>Debaryomycetaceae</taxon>
        <taxon>Suhomyces</taxon>
    </lineage>
</organism>
<dbReference type="AlphaFoldDB" id="A0A1E4SCE0"/>
<evidence type="ECO:0000256" key="1">
    <source>
        <dbReference type="SAM" id="MobiDB-lite"/>
    </source>
</evidence>
<feature type="compositionally biased region" description="Polar residues" evidence="1">
    <location>
        <begin position="337"/>
        <end position="353"/>
    </location>
</feature>
<keyword evidence="3" id="KW-1185">Reference proteome</keyword>
<protein>
    <submittedName>
        <fullName evidence="2">Uncharacterized protein</fullName>
    </submittedName>
</protein>
<dbReference type="Proteomes" id="UP000094285">
    <property type="component" value="Unassembled WGS sequence"/>
</dbReference>
<accession>A0A1E4SCE0</accession>
<gene>
    <name evidence="2" type="ORF">CANTADRAFT_8287</name>
</gene>
<feature type="compositionally biased region" description="Polar residues" evidence="1">
    <location>
        <begin position="1"/>
        <end position="13"/>
    </location>
</feature>
<evidence type="ECO:0000313" key="3">
    <source>
        <dbReference type="Proteomes" id="UP000094285"/>
    </source>
</evidence>
<reference evidence="3" key="1">
    <citation type="submission" date="2016-05" db="EMBL/GenBank/DDBJ databases">
        <title>Comparative genomics of biotechnologically important yeasts.</title>
        <authorList>
            <consortium name="DOE Joint Genome Institute"/>
            <person name="Riley R."/>
            <person name="Haridas S."/>
            <person name="Wolfe K.H."/>
            <person name="Lopes M.R."/>
            <person name="Hittinger C.T."/>
            <person name="Goker M."/>
            <person name="Salamov A."/>
            <person name="Wisecaver J."/>
            <person name="Long T.M."/>
            <person name="Aerts A.L."/>
            <person name="Barry K."/>
            <person name="Choi C."/>
            <person name="Clum A."/>
            <person name="Coughlan A.Y."/>
            <person name="Deshpande S."/>
            <person name="Douglass A.P."/>
            <person name="Hanson S.J."/>
            <person name="Klenk H.-P."/>
            <person name="Labutti K."/>
            <person name="Lapidus A."/>
            <person name="Lindquist E."/>
            <person name="Lipzen A."/>
            <person name="Meier-Kolthoff J.P."/>
            <person name="Ohm R.A."/>
            <person name="Otillar R.P."/>
            <person name="Pangilinan J."/>
            <person name="Peng Y."/>
            <person name="Rokas A."/>
            <person name="Rosa C.A."/>
            <person name="Scheuner C."/>
            <person name="Sibirny A.A."/>
            <person name="Slot J.C."/>
            <person name="Stielow J.B."/>
            <person name="Sun H."/>
            <person name="Kurtzman C.P."/>
            <person name="Blackwell M."/>
            <person name="Grigoriev I.V."/>
            <person name="Jeffries T.W."/>
        </authorList>
    </citation>
    <scope>NUCLEOTIDE SEQUENCE [LARGE SCALE GENOMIC DNA]</scope>
    <source>
        <strain evidence="3">NRRL Y-17324</strain>
    </source>
</reference>
<dbReference type="OrthoDB" id="4089215at2759"/>
<name>A0A1E4SCE0_9ASCO</name>
<feature type="compositionally biased region" description="Low complexity" evidence="1">
    <location>
        <begin position="192"/>
        <end position="207"/>
    </location>
</feature>
<dbReference type="EMBL" id="KV453916">
    <property type="protein sequence ID" value="ODV77138.1"/>
    <property type="molecule type" value="Genomic_DNA"/>
</dbReference>
<feature type="compositionally biased region" description="Polar residues" evidence="1">
    <location>
        <begin position="208"/>
        <end position="238"/>
    </location>
</feature>
<proteinExistence type="predicted"/>